<keyword evidence="5" id="KW-0653">Protein transport</keyword>
<name>A0A9W9QCS5_9EURO</name>
<protein>
    <recommendedName>
        <fullName evidence="9">mRNA export factor GLE1</fullName>
    </recommendedName>
    <alternativeName>
        <fullName evidence="10">Nucleoporin GLE1</fullName>
    </alternativeName>
</protein>
<feature type="compositionally biased region" description="Basic and acidic residues" evidence="11">
    <location>
        <begin position="87"/>
        <end position="184"/>
    </location>
</feature>
<dbReference type="InterPro" id="IPR038506">
    <property type="entry name" value="GLE1-like_sf"/>
</dbReference>
<evidence type="ECO:0000256" key="6">
    <source>
        <dbReference type="ARBA" id="ARBA00023010"/>
    </source>
</evidence>
<dbReference type="GO" id="GO:0005737">
    <property type="term" value="C:cytoplasm"/>
    <property type="evidence" value="ECO:0007669"/>
    <property type="project" value="TreeGrafter"/>
</dbReference>
<evidence type="ECO:0000256" key="8">
    <source>
        <dbReference type="ARBA" id="ARBA00023242"/>
    </source>
</evidence>
<dbReference type="InterPro" id="IPR012476">
    <property type="entry name" value="GLE1"/>
</dbReference>
<evidence type="ECO:0000256" key="2">
    <source>
        <dbReference type="ARBA" id="ARBA00011056"/>
    </source>
</evidence>
<dbReference type="GO" id="GO:0000822">
    <property type="term" value="F:inositol hexakisphosphate binding"/>
    <property type="evidence" value="ECO:0007669"/>
    <property type="project" value="TreeGrafter"/>
</dbReference>
<comment type="caution">
    <text evidence="12">The sequence shown here is derived from an EMBL/GenBank/DDBJ whole genome shotgun (WGS) entry which is preliminary data.</text>
</comment>
<evidence type="ECO:0000256" key="11">
    <source>
        <dbReference type="SAM" id="MobiDB-lite"/>
    </source>
</evidence>
<keyword evidence="7" id="KW-0906">Nuclear pore complex</keyword>
<accession>A0A9W9QCS5</accession>
<dbReference type="Pfam" id="PF07817">
    <property type="entry name" value="GLE1"/>
    <property type="match status" value="1"/>
</dbReference>
<comment type="subcellular location">
    <subcellularLocation>
        <location evidence="1">Nucleus</location>
        <location evidence="1">Nuclear pore complex</location>
    </subcellularLocation>
</comment>
<dbReference type="AlphaFoldDB" id="A0A9W9QCS5"/>
<reference evidence="12" key="2">
    <citation type="journal article" date="2023" name="IMA Fungus">
        <title>Comparative genomic study of the Penicillium genus elucidates a diverse pangenome and 15 lateral gene transfer events.</title>
        <authorList>
            <person name="Petersen C."/>
            <person name="Sorensen T."/>
            <person name="Nielsen M.R."/>
            <person name="Sondergaard T.E."/>
            <person name="Sorensen J.L."/>
            <person name="Fitzpatrick D.A."/>
            <person name="Frisvad J.C."/>
            <person name="Nielsen K.L."/>
        </authorList>
    </citation>
    <scope>NUCLEOTIDE SEQUENCE</scope>
    <source>
        <strain evidence="12">IBT 21472</strain>
    </source>
</reference>
<evidence type="ECO:0000256" key="1">
    <source>
        <dbReference type="ARBA" id="ARBA00004567"/>
    </source>
</evidence>
<comment type="similarity">
    <text evidence="2">Belongs to the GLE1 family.</text>
</comment>
<dbReference type="Gene3D" id="1.25.40.510">
    <property type="entry name" value="GLE1-like"/>
    <property type="match status" value="1"/>
</dbReference>
<dbReference type="GO" id="GO:0016973">
    <property type="term" value="P:poly(A)+ mRNA export from nucleus"/>
    <property type="evidence" value="ECO:0007669"/>
    <property type="project" value="InterPro"/>
</dbReference>
<dbReference type="Proteomes" id="UP001147746">
    <property type="component" value="Unassembled WGS sequence"/>
</dbReference>
<dbReference type="FunFam" id="1.25.40.510:FF:000004">
    <property type="entry name" value="Putative RNA export mediator Gle1"/>
    <property type="match status" value="1"/>
</dbReference>
<dbReference type="GO" id="GO:0031369">
    <property type="term" value="F:translation initiation factor binding"/>
    <property type="evidence" value="ECO:0007669"/>
    <property type="project" value="TreeGrafter"/>
</dbReference>
<evidence type="ECO:0000256" key="3">
    <source>
        <dbReference type="ARBA" id="ARBA00022448"/>
    </source>
</evidence>
<dbReference type="PANTHER" id="PTHR12960">
    <property type="entry name" value="GLE-1-RELATED"/>
    <property type="match status" value="1"/>
</dbReference>
<organism evidence="12 13">
    <name type="scientific">Penicillium atrosanguineum</name>
    <dbReference type="NCBI Taxonomy" id="1132637"/>
    <lineage>
        <taxon>Eukaryota</taxon>
        <taxon>Fungi</taxon>
        <taxon>Dikarya</taxon>
        <taxon>Ascomycota</taxon>
        <taxon>Pezizomycotina</taxon>
        <taxon>Eurotiomycetes</taxon>
        <taxon>Eurotiomycetidae</taxon>
        <taxon>Eurotiales</taxon>
        <taxon>Aspergillaceae</taxon>
        <taxon>Penicillium</taxon>
    </lineage>
</organism>
<sequence>MTRKSGHMPPLDSPSKQLMIDLIRDLEQAKLFSTELKKVHAFERKAYYESLDQIDREQEAVHTAALDKVAALHNQVREEAESVLKEHIRAEEEEHRRREERERKERERIQREQAEKQRREQEEAARLEAERKAKEKAKEEAKKKAEEEAEHAQRAVQEEKDRKDRQEKERVESEKRKQEEDAKKAQQTQQAADQAAEQQARSQQQQKIGASRLTPEELAAQERYVAIHKALKEMRQYLRNAGKQNPLVKKTMGDMRRSIKKCVGQLRDGKGANKKQLQDIKVELLKASAVPEPTVDIRQFLANTPPEIAAEENKVPAMLIYGLNIFAKCLISALITEASINHAHAEPIGIVAAQIFSMDEFMYKGIHMSDILWAKYRVVCPALWGFSGSEKTEAGRMALGWWREETGGPFISEQTHLDRMTALGAGFSSLTLRNFAKAKRVNPFPNTLFWTSIQKILSIPPGELQDTQVTLLQSMLKSSEERILTFFGQFGLVIMRKAIVELPAAIPRKSMPVTQLKLLQETYMRHSNILV</sequence>
<gene>
    <name evidence="12" type="ORF">N7476_001040</name>
</gene>
<reference evidence="12" key="1">
    <citation type="submission" date="2022-12" db="EMBL/GenBank/DDBJ databases">
        <authorList>
            <person name="Petersen C."/>
        </authorList>
    </citation>
    <scope>NUCLEOTIDE SEQUENCE</scope>
    <source>
        <strain evidence="12">IBT 21472</strain>
    </source>
</reference>
<proteinExistence type="inferred from homology"/>
<evidence type="ECO:0000313" key="13">
    <source>
        <dbReference type="Proteomes" id="UP001147746"/>
    </source>
</evidence>
<evidence type="ECO:0000313" key="12">
    <source>
        <dbReference type="EMBL" id="KAJ5331257.1"/>
    </source>
</evidence>
<feature type="compositionally biased region" description="Low complexity" evidence="11">
    <location>
        <begin position="185"/>
        <end position="207"/>
    </location>
</feature>
<feature type="region of interest" description="Disordered" evidence="11">
    <location>
        <begin position="87"/>
        <end position="214"/>
    </location>
</feature>
<evidence type="ECO:0000256" key="5">
    <source>
        <dbReference type="ARBA" id="ARBA00022927"/>
    </source>
</evidence>
<keyword evidence="3" id="KW-0813">Transport</keyword>
<keyword evidence="6" id="KW-0811">Translocation</keyword>
<evidence type="ECO:0000256" key="7">
    <source>
        <dbReference type="ARBA" id="ARBA00023132"/>
    </source>
</evidence>
<dbReference type="EMBL" id="JAPZBO010000001">
    <property type="protein sequence ID" value="KAJ5331257.1"/>
    <property type="molecule type" value="Genomic_DNA"/>
</dbReference>
<keyword evidence="4" id="KW-0509">mRNA transport</keyword>
<evidence type="ECO:0000256" key="4">
    <source>
        <dbReference type="ARBA" id="ARBA00022816"/>
    </source>
</evidence>
<dbReference type="OrthoDB" id="420884at2759"/>
<keyword evidence="13" id="KW-1185">Reference proteome</keyword>
<dbReference type="GO" id="GO:0005543">
    <property type="term" value="F:phospholipid binding"/>
    <property type="evidence" value="ECO:0007669"/>
    <property type="project" value="TreeGrafter"/>
</dbReference>
<dbReference type="GO" id="GO:0015031">
    <property type="term" value="P:protein transport"/>
    <property type="evidence" value="ECO:0007669"/>
    <property type="project" value="UniProtKB-KW"/>
</dbReference>
<dbReference type="GO" id="GO:0044614">
    <property type="term" value="C:nuclear pore cytoplasmic filaments"/>
    <property type="evidence" value="ECO:0007669"/>
    <property type="project" value="TreeGrafter"/>
</dbReference>
<dbReference type="PANTHER" id="PTHR12960:SF0">
    <property type="entry name" value="MRNA EXPORT FACTOR GLE1"/>
    <property type="match status" value="1"/>
</dbReference>
<evidence type="ECO:0000256" key="10">
    <source>
        <dbReference type="ARBA" id="ARBA00029983"/>
    </source>
</evidence>
<keyword evidence="8" id="KW-0539">Nucleus</keyword>
<evidence type="ECO:0000256" key="9">
    <source>
        <dbReference type="ARBA" id="ARBA00026227"/>
    </source>
</evidence>